<evidence type="ECO:0000313" key="2">
    <source>
        <dbReference type="EMBL" id="OKL52400.1"/>
    </source>
</evidence>
<dbReference type="STRING" id="52770.BSZ40_02690"/>
<gene>
    <name evidence="2" type="ORF">BSZ40_02690</name>
</gene>
<dbReference type="SUPFAM" id="SSF69118">
    <property type="entry name" value="AhpD-like"/>
    <property type="match status" value="1"/>
</dbReference>
<evidence type="ECO:0000259" key="1">
    <source>
        <dbReference type="Pfam" id="PF02627"/>
    </source>
</evidence>
<dbReference type="InterPro" id="IPR004675">
    <property type="entry name" value="AhpD_core"/>
</dbReference>
<proteinExistence type="predicted"/>
<sequence length="147" mass="15926">MAAVNVMKEQPSSLQALTALTKETDAVFEQAGLSRGLAELIKVRVSQLNGCAYCLRSHVQAAQAAGEDTDRLTLLSAWWETQVYTEQERAALALAEQVTRLAVPEDRSWDTGVLTPQQVSAVIWVATVIGAWNRVVLSSHPAVKPVA</sequence>
<dbReference type="InterPro" id="IPR029032">
    <property type="entry name" value="AhpD-like"/>
</dbReference>
<evidence type="ECO:0000313" key="3">
    <source>
        <dbReference type="Proteomes" id="UP000185612"/>
    </source>
</evidence>
<organism evidence="2 3">
    <name type="scientific">Buchananella hordeovulneris</name>
    <dbReference type="NCBI Taxonomy" id="52770"/>
    <lineage>
        <taxon>Bacteria</taxon>
        <taxon>Bacillati</taxon>
        <taxon>Actinomycetota</taxon>
        <taxon>Actinomycetes</taxon>
        <taxon>Actinomycetales</taxon>
        <taxon>Actinomycetaceae</taxon>
        <taxon>Buchananella</taxon>
    </lineage>
</organism>
<comment type="caution">
    <text evidence="2">The sequence shown here is derived from an EMBL/GenBank/DDBJ whole genome shotgun (WGS) entry which is preliminary data.</text>
</comment>
<dbReference type="GO" id="GO:0051920">
    <property type="term" value="F:peroxiredoxin activity"/>
    <property type="evidence" value="ECO:0007669"/>
    <property type="project" value="InterPro"/>
</dbReference>
<dbReference type="Proteomes" id="UP000185612">
    <property type="component" value="Unassembled WGS sequence"/>
</dbReference>
<dbReference type="Gene3D" id="1.20.1290.10">
    <property type="entry name" value="AhpD-like"/>
    <property type="match status" value="1"/>
</dbReference>
<dbReference type="EMBL" id="MQVS01000002">
    <property type="protein sequence ID" value="OKL52400.1"/>
    <property type="molecule type" value="Genomic_DNA"/>
</dbReference>
<dbReference type="Pfam" id="PF02627">
    <property type="entry name" value="CMD"/>
    <property type="match status" value="1"/>
</dbReference>
<accession>A0A1Q5PYD4</accession>
<name>A0A1Q5PYD4_9ACTO</name>
<protein>
    <submittedName>
        <fullName evidence="2">Alkylhydroperoxidase</fullName>
    </submittedName>
</protein>
<dbReference type="NCBIfam" id="TIGR00778">
    <property type="entry name" value="ahpD_dom"/>
    <property type="match status" value="1"/>
</dbReference>
<reference evidence="3" key="1">
    <citation type="submission" date="2016-12" db="EMBL/GenBank/DDBJ databases">
        <authorList>
            <person name="Meng X."/>
        </authorList>
    </citation>
    <scope>NUCLEOTIDE SEQUENCE [LARGE SCALE GENOMIC DNA]</scope>
    <source>
        <strain evidence="3">DSM 20732</strain>
    </source>
</reference>
<dbReference type="AlphaFoldDB" id="A0A1Q5PYD4"/>
<dbReference type="PANTHER" id="PTHR35446:SF2">
    <property type="entry name" value="CARBOXYMUCONOLACTONE DECARBOXYLASE-LIKE DOMAIN-CONTAINING PROTEIN"/>
    <property type="match status" value="1"/>
</dbReference>
<keyword evidence="3" id="KW-1185">Reference proteome</keyword>
<dbReference type="RefSeq" id="WP_073823060.1">
    <property type="nucleotide sequence ID" value="NZ_JAUNKL010000001.1"/>
</dbReference>
<dbReference type="OrthoDB" id="9801997at2"/>
<feature type="domain" description="Carboxymuconolactone decarboxylase-like" evidence="1">
    <location>
        <begin position="17"/>
        <end position="96"/>
    </location>
</feature>
<keyword evidence="2" id="KW-0560">Oxidoreductase</keyword>
<keyword evidence="2" id="KW-0575">Peroxidase</keyword>
<dbReference type="PANTHER" id="PTHR35446">
    <property type="entry name" value="SI:CH211-175M2.5"/>
    <property type="match status" value="1"/>
</dbReference>
<dbReference type="InterPro" id="IPR003779">
    <property type="entry name" value="CMD-like"/>
</dbReference>